<sequence>MIASLFILLIFICCQPVQAEEAEQELLKGAFIESMLDHITDAVNEHGTGRLWYRGNEEIIEIRRPDPHHITSYTVTIRVTTVEGAHNPPYAKETMNFKLPEMKLLDYRVEWVD</sequence>
<dbReference type="RefSeq" id="WP_250097560.1">
    <property type="nucleotide sequence ID" value="NZ_JAKRYL010000018.1"/>
</dbReference>
<dbReference type="InterPro" id="IPR024984">
    <property type="entry name" value="DUF3888"/>
</dbReference>
<accession>A0A9X2I6K1</accession>
<gene>
    <name evidence="2" type="ORF">MF646_16220</name>
</gene>
<organism evidence="2 3">
    <name type="scientific">Halalkalibacter alkaliphilus</name>
    <dbReference type="NCBI Taxonomy" id="2917993"/>
    <lineage>
        <taxon>Bacteria</taxon>
        <taxon>Bacillati</taxon>
        <taxon>Bacillota</taxon>
        <taxon>Bacilli</taxon>
        <taxon>Bacillales</taxon>
        <taxon>Bacillaceae</taxon>
        <taxon>Halalkalibacter</taxon>
    </lineage>
</organism>
<protein>
    <submittedName>
        <fullName evidence="2">DUF3888 domain-containing protein</fullName>
    </submittedName>
</protein>
<dbReference type="AlphaFoldDB" id="A0A9X2I6K1"/>
<comment type="caution">
    <text evidence="2">The sequence shown here is derived from an EMBL/GenBank/DDBJ whole genome shotgun (WGS) entry which is preliminary data.</text>
</comment>
<name>A0A9X2I6K1_9BACI</name>
<dbReference type="Proteomes" id="UP001139150">
    <property type="component" value="Unassembled WGS sequence"/>
</dbReference>
<evidence type="ECO:0000313" key="3">
    <source>
        <dbReference type="Proteomes" id="UP001139150"/>
    </source>
</evidence>
<proteinExistence type="predicted"/>
<keyword evidence="1" id="KW-0732">Signal</keyword>
<evidence type="ECO:0000313" key="2">
    <source>
        <dbReference type="EMBL" id="MCL7748673.1"/>
    </source>
</evidence>
<keyword evidence="3" id="KW-1185">Reference proteome</keyword>
<dbReference type="Pfam" id="PF13027">
    <property type="entry name" value="DUF3888"/>
    <property type="match status" value="1"/>
</dbReference>
<evidence type="ECO:0000256" key="1">
    <source>
        <dbReference type="SAM" id="SignalP"/>
    </source>
</evidence>
<feature type="signal peptide" evidence="1">
    <location>
        <begin position="1"/>
        <end position="19"/>
    </location>
</feature>
<reference evidence="2" key="1">
    <citation type="submission" date="2022-02" db="EMBL/GenBank/DDBJ databases">
        <title>Halalkalibacter sp. nov. isolated from Lonar Lake, India.</title>
        <authorList>
            <person name="Joshi A."/>
            <person name="Thite S."/>
            <person name="Lodha T."/>
        </authorList>
    </citation>
    <scope>NUCLEOTIDE SEQUENCE</scope>
    <source>
        <strain evidence="2">MEB205</strain>
    </source>
</reference>
<feature type="chain" id="PRO_5040854648" evidence="1">
    <location>
        <begin position="20"/>
        <end position="113"/>
    </location>
</feature>
<dbReference type="EMBL" id="JAKRYL010000018">
    <property type="protein sequence ID" value="MCL7748673.1"/>
    <property type="molecule type" value="Genomic_DNA"/>
</dbReference>